<dbReference type="OrthoDB" id="9778516at2"/>
<evidence type="ECO:0000256" key="1">
    <source>
        <dbReference type="SAM" id="SignalP"/>
    </source>
</evidence>
<dbReference type="InterPro" id="IPR036034">
    <property type="entry name" value="PDZ_sf"/>
</dbReference>
<reference evidence="4 5" key="1">
    <citation type="submission" date="2019-08" db="EMBL/GenBank/DDBJ databases">
        <title>Genome of Vicingus serpentipes NCIMB 15042.</title>
        <authorList>
            <person name="Bowman J.P."/>
        </authorList>
    </citation>
    <scope>NUCLEOTIDE SEQUENCE [LARGE SCALE GENOMIC DNA]</scope>
    <source>
        <strain evidence="4 5">NCIMB 15042</strain>
    </source>
</reference>
<proteinExistence type="predicted"/>
<comment type="caution">
    <text evidence="4">The sequence shown here is derived from an EMBL/GenBank/DDBJ whole genome shotgun (WGS) entry which is preliminary data.</text>
</comment>
<feature type="domain" description="Peptidase M61 catalytic" evidence="2">
    <location>
        <begin position="297"/>
        <end position="402"/>
    </location>
</feature>
<accession>A0A5C6RPH4</accession>
<dbReference type="InterPro" id="IPR027268">
    <property type="entry name" value="Peptidase_M4/M1_CTD_sf"/>
</dbReference>
<keyword evidence="5" id="KW-1185">Reference proteome</keyword>
<gene>
    <name evidence="4" type="ORF">FRY74_10560</name>
</gene>
<dbReference type="Gene3D" id="2.30.42.10">
    <property type="match status" value="1"/>
</dbReference>
<dbReference type="Proteomes" id="UP000321721">
    <property type="component" value="Unassembled WGS sequence"/>
</dbReference>
<feature type="signal peptide" evidence="1">
    <location>
        <begin position="1"/>
        <end position="19"/>
    </location>
</feature>
<feature type="domain" description="Peptidase M61 N-terminal" evidence="3">
    <location>
        <begin position="27"/>
        <end position="200"/>
    </location>
</feature>
<protein>
    <submittedName>
        <fullName evidence="4">Peptidase M61</fullName>
    </submittedName>
</protein>
<sequence length="613" mass="69362">MNKIVLSLLGLFISSFAIAQNDNTYKFHIDLTKVSSDMIQVTLDAPEIKSEKIIYNMPKMVPGTYSIYDFGQYAMDFEAFNKEGQALSVNRLDDNRWEIDNAATLDKISYWVEDTWDAKVTPLVFEPGGTNIEKDENIVLNNHGFFGYFDEMKTLKYELNVTRPDNFYGATGLTSIATNGNIDTYTINNYMDLVDAPIMYNVPDTSYLNVGGAEILVSVYSKNKTVTSKEIAVNIKDILEAQKNYLGGKLPIDKYAFIIYLYSGRSGSGGSGALEHSYSSFYYLPEMPAEQLSGIIVDVAAHEFFHIVTPLNIHSEEIGDFDFINPKMSKHLWMYEGVTEYFAGHVQVYEGMISPEEYLNTITGKIRGANYYKDELPFTEMSLGCLDEYKDQYGNVYQKGALIGMCLDILLRDETDGKIGMKDMMAILSEEYGKDKSFKDEVLFDKISSLSSPKVREFFTTYVEGKKALPLEELLGKVGVTYKTDVKVKEFSLGKIALGYNSETNRLKVMDNSNMNEFGIKLGYKNNDELISLNGEQLTPDNYEEVINKYKTETKEGDNISIVVARTEKGKTKNKTLKTKAFKVESSKKVLMEFDQNATEAQLKLRSQWLSKN</sequence>
<feature type="chain" id="PRO_5022836476" evidence="1">
    <location>
        <begin position="20"/>
        <end position="613"/>
    </location>
</feature>
<dbReference type="Pfam" id="PF05299">
    <property type="entry name" value="Peptidase_M61"/>
    <property type="match status" value="1"/>
</dbReference>
<dbReference type="InterPro" id="IPR007963">
    <property type="entry name" value="Peptidase_M61_catalytic"/>
</dbReference>
<dbReference type="InterPro" id="IPR040756">
    <property type="entry name" value="Peptidase_M61_N"/>
</dbReference>
<evidence type="ECO:0000259" key="2">
    <source>
        <dbReference type="Pfam" id="PF05299"/>
    </source>
</evidence>
<dbReference type="Gene3D" id="2.60.40.3650">
    <property type="match status" value="1"/>
</dbReference>
<dbReference type="SUPFAM" id="SSF55486">
    <property type="entry name" value="Metalloproteases ('zincins'), catalytic domain"/>
    <property type="match status" value="1"/>
</dbReference>
<evidence type="ECO:0000313" key="4">
    <source>
        <dbReference type="EMBL" id="TXB64226.1"/>
    </source>
</evidence>
<dbReference type="Gene3D" id="1.10.390.10">
    <property type="entry name" value="Neutral Protease Domain 2"/>
    <property type="match status" value="1"/>
</dbReference>
<dbReference type="EMBL" id="VOOS01000005">
    <property type="protein sequence ID" value="TXB64226.1"/>
    <property type="molecule type" value="Genomic_DNA"/>
</dbReference>
<keyword evidence="1" id="KW-0732">Signal</keyword>
<organism evidence="4 5">
    <name type="scientific">Vicingus serpentipes</name>
    <dbReference type="NCBI Taxonomy" id="1926625"/>
    <lineage>
        <taxon>Bacteria</taxon>
        <taxon>Pseudomonadati</taxon>
        <taxon>Bacteroidota</taxon>
        <taxon>Flavobacteriia</taxon>
        <taxon>Flavobacteriales</taxon>
        <taxon>Vicingaceae</taxon>
        <taxon>Vicingus</taxon>
    </lineage>
</organism>
<evidence type="ECO:0000259" key="3">
    <source>
        <dbReference type="Pfam" id="PF17899"/>
    </source>
</evidence>
<dbReference type="Pfam" id="PF17899">
    <property type="entry name" value="Peptidase_M61_N"/>
    <property type="match status" value="1"/>
</dbReference>
<dbReference type="RefSeq" id="WP_147101307.1">
    <property type="nucleotide sequence ID" value="NZ_VOOS01000005.1"/>
</dbReference>
<evidence type="ECO:0000313" key="5">
    <source>
        <dbReference type="Proteomes" id="UP000321721"/>
    </source>
</evidence>
<name>A0A5C6RPH4_9FLAO</name>
<dbReference type="AlphaFoldDB" id="A0A5C6RPH4"/>